<feature type="transmembrane region" description="Helical" evidence="9">
    <location>
        <begin position="62"/>
        <end position="82"/>
    </location>
</feature>
<comment type="subcellular location">
    <subcellularLocation>
        <location evidence="1">Cell membrane</location>
    </subcellularLocation>
</comment>
<evidence type="ECO:0000256" key="9">
    <source>
        <dbReference type="SAM" id="Phobius"/>
    </source>
</evidence>
<dbReference type="AlphaFoldDB" id="A0A0J0YV31"/>
<evidence type="ECO:0000256" key="7">
    <source>
        <dbReference type="ARBA" id="ARBA00023136"/>
    </source>
</evidence>
<evidence type="ECO:0000256" key="6">
    <source>
        <dbReference type="ARBA" id="ARBA00023118"/>
    </source>
</evidence>
<keyword evidence="13" id="KW-1185">Reference proteome</keyword>
<evidence type="ECO:0008006" key="14">
    <source>
        <dbReference type="Google" id="ProtNLM"/>
    </source>
</evidence>
<evidence type="ECO:0000313" key="12">
    <source>
        <dbReference type="EMBL" id="KLT73954.1"/>
    </source>
</evidence>
<evidence type="ECO:0000256" key="1">
    <source>
        <dbReference type="ARBA" id="ARBA00004236"/>
    </source>
</evidence>
<gene>
    <name evidence="12" type="ORF">PL75_00345</name>
</gene>
<dbReference type="InterPro" id="IPR043760">
    <property type="entry name" value="PycTM_dom"/>
</dbReference>
<dbReference type="GO" id="GO:0051607">
    <property type="term" value="P:defense response to virus"/>
    <property type="evidence" value="ECO:0007669"/>
    <property type="project" value="UniProtKB-KW"/>
</dbReference>
<feature type="transmembrane region" description="Helical" evidence="9">
    <location>
        <begin position="88"/>
        <end position="110"/>
    </location>
</feature>
<keyword evidence="5 9" id="KW-1133">Transmembrane helix</keyword>
<feature type="transmembrane region" description="Helical" evidence="9">
    <location>
        <begin position="207"/>
        <end position="229"/>
    </location>
</feature>
<keyword evidence="4" id="KW-0547">Nucleotide-binding</keyword>
<evidence type="ECO:0000256" key="2">
    <source>
        <dbReference type="ARBA" id="ARBA00022475"/>
    </source>
</evidence>
<feature type="domain" description="DUF3616" evidence="10">
    <location>
        <begin position="367"/>
        <end position="508"/>
    </location>
</feature>
<protein>
    <recommendedName>
        <fullName evidence="14">DUF3616 domain-containing protein</fullName>
    </recommendedName>
</protein>
<dbReference type="STRING" id="1470200.PL75_00345"/>
<evidence type="ECO:0000259" key="10">
    <source>
        <dbReference type="Pfam" id="PF12275"/>
    </source>
</evidence>
<feature type="compositionally biased region" description="Basic residues" evidence="8">
    <location>
        <begin position="1"/>
        <end position="18"/>
    </location>
</feature>
<keyword evidence="3 9" id="KW-0812">Transmembrane</keyword>
<comment type="caution">
    <text evidence="12">The sequence shown here is derived from an EMBL/GenBank/DDBJ whole genome shotgun (WGS) entry which is preliminary data.</text>
</comment>
<reference evidence="12 13" key="1">
    <citation type="submission" date="2014-11" db="EMBL/GenBank/DDBJ databases">
        <title>Genome of a novel goose pathogen.</title>
        <authorList>
            <person name="Hansen C.M."/>
            <person name="Hueffer K."/>
            <person name="Choi S.C."/>
        </authorList>
    </citation>
    <scope>NUCLEOTIDE SEQUENCE [LARGE SCALE GENOMIC DNA]</scope>
    <source>
        <strain evidence="12 13">KH1503</strain>
    </source>
</reference>
<evidence type="ECO:0000256" key="5">
    <source>
        <dbReference type="ARBA" id="ARBA00022989"/>
    </source>
</evidence>
<keyword evidence="2" id="KW-1003">Cell membrane</keyword>
<keyword evidence="7 9" id="KW-0472">Membrane</keyword>
<dbReference type="PATRIC" id="fig|1470200.3.peg.78"/>
<sequence>MSARSTVKKKKSGSRKTKNTTTQPESGNTSNIGTSKGVETMFRNAFRTELELIALAATKANIMISLNGFIVSALMISGAFIFASSPAFLVPAGIFMFTAAASIVFALISASPERAGLPRAVWAWLKDVAARRAKLHDFKQRILYADSAFSDGSSQPNILIYEDRARLSKSEYWEQMQEILSSRHDVYHKMSDQLYWLGMIANKKFKYLNMSYTVFRWGLLASVIAFVGVKSIQSIMPVLADTGQAIKLRNLGINDFDNIYEPSAVQQLPDGRLLVVEDEPSRAFSLVKFTEDGTLYEDEALDLRLIRSFQRKLSDLEGLARDNEGYIYATTSHSRNKKGERRPDREHMLRFKIEGNNVHDLRYFSGLTDTLAESDTLDKLIRSKINAQVDFEKINIEGLLYDRKQNRLMLGFREPMVNELSMIVVIGNPKEIFENQAKPEFTDVIFLNLNGGGIRALSYDPVLDTFMIVNEITGYEDNPYSQLWTWNGNPQSEPEQLALPEIINLNNVESIDSVTINGESRLMIMSDEGNEKKKRPAKYMMLDYNQLKQ</sequence>
<dbReference type="GO" id="GO:0005886">
    <property type="term" value="C:plasma membrane"/>
    <property type="evidence" value="ECO:0007669"/>
    <property type="project" value="UniProtKB-SubCell"/>
</dbReference>
<proteinExistence type="predicted"/>
<name>A0A0J0YV31_9NEIS</name>
<evidence type="ECO:0000259" key="11">
    <source>
        <dbReference type="Pfam" id="PF18967"/>
    </source>
</evidence>
<evidence type="ECO:0000256" key="4">
    <source>
        <dbReference type="ARBA" id="ARBA00022741"/>
    </source>
</evidence>
<evidence type="ECO:0000256" key="8">
    <source>
        <dbReference type="SAM" id="MobiDB-lite"/>
    </source>
</evidence>
<dbReference type="Pfam" id="PF18967">
    <property type="entry name" value="PycTM"/>
    <property type="match status" value="1"/>
</dbReference>
<feature type="region of interest" description="Disordered" evidence="8">
    <location>
        <begin position="1"/>
        <end position="35"/>
    </location>
</feature>
<evidence type="ECO:0000313" key="13">
    <source>
        <dbReference type="Proteomes" id="UP000036027"/>
    </source>
</evidence>
<feature type="domain" description="Pycsar effector protein" evidence="11">
    <location>
        <begin position="51"/>
        <end position="227"/>
    </location>
</feature>
<accession>A0A0J0YV31</accession>
<organism evidence="12 13">
    <name type="scientific">Neisseria arctica</name>
    <dbReference type="NCBI Taxonomy" id="1470200"/>
    <lineage>
        <taxon>Bacteria</taxon>
        <taxon>Pseudomonadati</taxon>
        <taxon>Pseudomonadota</taxon>
        <taxon>Betaproteobacteria</taxon>
        <taxon>Neisseriales</taxon>
        <taxon>Neisseriaceae</taxon>
        <taxon>Neisseria</taxon>
    </lineage>
</organism>
<feature type="compositionally biased region" description="Polar residues" evidence="8">
    <location>
        <begin position="23"/>
        <end position="34"/>
    </location>
</feature>
<dbReference type="InterPro" id="IPR022060">
    <property type="entry name" value="DUF3616"/>
</dbReference>
<dbReference type="GO" id="GO:0000166">
    <property type="term" value="F:nucleotide binding"/>
    <property type="evidence" value="ECO:0007669"/>
    <property type="project" value="UniProtKB-KW"/>
</dbReference>
<dbReference type="Pfam" id="PF12275">
    <property type="entry name" value="DUF3616"/>
    <property type="match status" value="1"/>
</dbReference>
<evidence type="ECO:0000256" key="3">
    <source>
        <dbReference type="ARBA" id="ARBA00022692"/>
    </source>
</evidence>
<keyword evidence="6" id="KW-0051">Antiviral defense</keyword>
<dbReference type="EMBL" id="JTDO01000001">
    <property type="protein sequence ID" value="KLT73954.1"/>
    <property type="molecule type" value="Genomic_DNA"/>
</dbReference>
<dbReference type="Proteomes" id="UP000036027">
    <property type="component" value="Unassembled WGS sequence"/>
</dbReference>